<reference evidence="2" key="1">
    <citation type="submission" date="2020-06" db="EMBL/GenBank/DDBJ databases">
        <authorList>
            <person name="Li T."/>
            <person name="Hu X."/>
            <person name="Zhang T."/>
            <person name="Song X."/>
            <person name="Zhang H."/>
            <person name="Dai N."/>
            <person name="Sheng W."/>
            <person name="Hou X."/>
            <person name="Wei L."/>
        </authorList>
    </citation>
    <scope>NUCLEOTIDE SEQUENCE</scope>
    <source>
        <strain evidence="2">G02</strain>
        <tissue evidence="2">Leaf</tissue>
    </source>
</reference>
<comment type="caution">
    <text evidence="2">The sequence shown here is derived from an EMBL/GenBank/DDBJ whole genome shotgun (WGS) entry which is preliminary data.</text>
</comment>
<evidence type="ECO:0000259" key="1">
    <source>
        <dbReference type="Pfam" id="PF07727"/>
    </source>
</evidence>
<sequence>KRAIGSKWVFKTKLRADGSVERYKGRLIAKGYNQIEGIDYTDNFSLVAEAITVKLFLTLVVANGWALQLLDVNNAFLHDYLDEDIYMTPPKGYQVKPCLVCKLERSLYGLKQASFKKYVYDLFSIKDIRDVRYFPGLETARNSDVTYLAQTNYAPDIIKDTGLKYARTVSTPFPQGLKLSLNLVLCFRT</sequence>
<dbReference type="AlphaFoldDB" id="A0AAW2K4F1"/>
<feature type="non-terminal residue" evidence="2">
    <location>
        <position position="1"/>
    </location>
</feature>
<dbReference type="Pfam" id="PF07727">
    <property type="entry name" value="RVT_2"/>
    <property type="match status" value="1"/>
</dbReference>
<dbReference type="InterPro" id="IPR013103">
    <property type="entry name" value="RVT_2"/>
</dbReference>
<organism evidence="2">
    <name type="scientific">Sesamum radiatum</name>
    <name type="common">Black benniseed</name>
    <dbReference type="NCBI Taxonomy" id="300843"/>
    <lineage>
        <taxon>Eukaryota</taxon>
        <taxon>Viridiplantae</taxon>
        <taxon>Streptophyta</taxon>
        <taxon>Embryophyta</taxon>
        <taxon>Tracheophyta</taxon>
        <taxon>Spermatophyta</taxon>
        <taxon>Magnoliopsida</taxon>
        <taxon>eudicotyledons</taxon>
        <taxon>Gunneridae</taxon>
        <taxon>Pentapetalae</taxon>
        <taxon>asterids</taxon>
        <taxon>lamiids</taxon>
        <taxon>Lamiales</taxon>
        <taxon>Pedaliaceae</taxon>
        <taxon>Sesamum</taxon>
    </lineage>
</organism>
<accession>A0AAW2K4F1</accession>
<feature type="domain" description="Reverse transcriptase Ty1/copia-type" evidence="1">
    <location>
        <begin position="1"/>
        <end position="115"/>
    </location>
</feature>
<dbReference type="EMBL" id="JACGWJ010000030">
    <property type="protein sequence ID" value="KAL0301464.1"/>
    <property type="molecule type" value="Genomic_DNA"/>
</dbReference>
<name>A0AAW2K4F1_SESRA</name>
<protein>
    <submittedName>
        <fullName evidence="2">Retrovirus-related Pol polyprotein from transposon RE1</fullName>
    </submittedName>
</protein>
<gene>
    <name evidence="2" type="ORF">Sradi_6423200</name>
</gene>
<evidence type="ECO:0000313" key="2">
    <source>
        <dbReference type="EMBL" id="KAL0301464.1"/>
    </source>
</evidence>
<proteinExistence type="predicted"/>
<reference evidence="2" key="2">
    <citation type="journal article" date="2024" name="Plant">
        <title>Genomic evolution and insights into agronomic trait innovations of Sesamum species.</title>
        <authorList>
            <person name="Miao H."/>
            <person name="Wang L."/>
            <person name="Qu L."/>
            <person name="Liu H."/>
            <person name="Sun Y."/>
            <person name="Le M."/>
            <person name="Wang Q."/>
            <person name="Wei S."/>
            <person name="Zheng Y."/>
            <person name="Lin W."/>
            <person name="Duan Y."/>
            <person name="Cao H."/>
            <person name="Xiong S."/>
            <person name="Wang X."/>
            <person name="Wei L."/>
            <person name="Li C."/>
            <person name="Ma Q."/>
            <person name="Ju M."/>
            <person name="Zhao R."/>
            <person name="Li G."/>
            <person name="Mu C."/>
            <person name="Tian Q."/>
            <person name="Mei H."/>
            <person name="Zhang T."/>
            <person name="Gao T."/>
            <person name="Zhang H."/>
        </authorList>
    </citation>
    <scope>NUCLEOTIDE SEQUENCE</scope>
    <source>
        <strain evidence="2">G02</strain>
    </source>
</reference>